<gene>
    <name evidence="2" type="ORF">J1605_001760</name>
</gene>
<accession>A0AB34HYK0</accession>
<comment type="caution">
    <text evidence="2">The sequence shown here is derived from an EMBL/GenBank/DDBJ whole genome shotgun (WGS) entry which is preliminary data.</text>
</comment>
<evidence type="ECO:0000313" key="2">
    <source>
        <dbReference type="EMBL" id="KAJ8797453.1"/>
    </source>
</evidence>
<organism evidence="2 3">
    <name type="scientific">Eschrichtius robustus</name>
    <name type="common">California gray whale</name>
    <name type="synonym">Eschrichtius gibbosus</name>
    <dbReference type="NCBI Taxonomy" id="9764"/>
    <lineage>
        <taxon>Eukaryota</taxon>
        <taxon>Metazoa</taxon>
        <taxon>Chordata</taxon>
        <taxon>Craniata</taxon>
        <taxon>Vertebrata</taxon>
        <taxon>Euteleostomi</taxon>
        <taxon>Mammalia</taxon>
        <taxon>Eutheria</taxon>
        <taxon>Laurasiatheria</taxon>
        <taxon>Artiodactyla</taxon>
        <taxon>Whippomorpha</taxon>
        <taxon>Cetacea</taxon>
        <taxon>Mysticeti</taxon>
        <taxon>Eschrichtiidae</taxon>
        <taxon>Eschrichtius</taxon>
    </lineage>
</organism>
<sequence>MQGTRVRALVTIRASFGPPHSGSSTTSSKDTPSTSSLQVSPPRSTSTTAENPTRANESQYKTRKPCAATSTESKQGRGAFEYKATTYYKQKQERNRKNKVSIALKNLR</sequence>
<name>A0AB34HYK0_ESCRO</name>
<feature type="region of interest" description="Disordered" evidence="1">
    <location>
        <begin position="11"/>
        <end position="77"/>
    </location>
</feature>
<protein>
    <submittedName>
        <fullName evidence="2">Uncharacterized protein</fullName>
    </submittedName>
</protein>
<feature type="compositionally biased region" description="Polar residues" evidence="1">
    <location>
        <begin position="37"/>
        <end position="59"/>
    </location>
</feature>
<dbReference type="AlphaFoldDB" id="A0AB34HYK0"/>
<evidence type="ECO:0000256" key="1">
    <source>
        <dbReference type="SAM" id="MobiDB-lite"/>
    </source>
</evidence>
<dbReference type="EMBL" id="JAIQCJ010000250">
    <property type="protein sequence ID" value="KAJ8797453.1"/>
    <property type="molecule type" value="Genomic_DNA"/>
</dbReference>
<reference evidence="2 3" key="1">
    <citation type="submission" date="2022-11" db="EMBL/GenBank/DDBJ databases">
        <title>Whole genome sequence of Eschrichtius robustus ER-17-0199.</title>
        <authorList>
            <person name="Bruniche-Olsen A."/>
            <person name="Black A.N."/>
            <person name="Fields C.J."/>
            <person name="Walden K."/>
            <person name="Dewoody J.A."/>
        </authorList>
    </citation>
    <scope>NUCLEOTIDE SEQUENCE [LARGE SCALE GENOMIC DNA]</scope>
    <source>
        <strain evidence="2">ER-17-0199</strain>
        <tissue evidence="2">Blubber</tissue>
    </source>
</reference>
<dbReference type="Proteomes" id="UP001159641">
    <property type="component" value="Unassembled WGS sequence"/>
</dbReference>
<evidence type="ECO:0000313" key="3">
    <source>
        <dbReference type="Proteomes" id="UP001159641"/>
    </source>
</evidence>
<feature type="compositionally biased region" description="Low complexity" evidence="1">
    <location>
        <begin position="21"/>
        <end position="36"/>
    </location>
</feature>
<keyword evidence="3" id="KW-1185">Reference proteome</keyword>
<proteinExistence type="predicted"/>